<dbReference type="EMBL" id="QPFP01000289">
    <property type="protein sequence ID" value="TEB18095.1"/>
    <property type="molecule type" value="Genomic_DNA"/>
</dbReference>
<dbReference type="OrthoDB" id="446809at2759"/>
<dbReference type="Proteomes" id="UP000298030">
    <property type="component" value="Unassembled WGS sequence"/>
</dbReference>
<sequence length="187" mass="20375">MRRYAKAFVEAVKIVRSMKKIEYGQGLADLSAAAKEDFASRSEAAAEASLGPERASNRAAVSSWRLLCSLGSHDFSAMRELLDFVATYETGHDSVGSFDALYGDGKRVRVEYDTPYVKGLPITLTVAESDQSGAYIERVIHTLQYEALHSAIAGNGPVKCSPEDAVQELRTIGLVIDALYPKRLIAE</sequence>
<organism evidence="1 2">
    <name type="scientific">Coprinellus micaceus</name>
    <name type="common">Glistening ink-cap mushroom</name>
    <name type="synonym">Coprinus micaceus</name>
    <dbReference type="NCBI Taxonomy" id="71717"/>
    <lineage>
        <taxon>Eukaryota</taxon>
        <taxon>Fungi</taxon>
        <taxon>Dikarya</taxon>
        <taxon>Basidiomycota</taxon>
        <taxon>Agaricomycotina</taxon>
        <taxon>Agaricomycetes</taxon>
        <taxon>Agaricomycetidae</taxon>
        <taxon>Agaricales</taxon>
        <taxon>Agaricineae</taxon>
        <taxon>Psathyrellaceae</taxon>
        <taxon>Coprinellus</taxon>
    </lineage>
</organism>
<accession>A0A4Y7SA57</accession>
<evidence type="ECO:0000313" key="2">
    <source>
        <dbReference type="Proteomes" id="UP000298030"/>
    </source>
</evidence>
<comment type="caution">
    <text evidence="1">The sequence shown here is derived from an EMBL/GenBank/DDBJ whole genome shotgun (WGS) entry which is preliminary data.</text>
</comment>
<gene>
    <name evidence="1" type="ORF">FA13DRAFT_1746481</name>
</gene>
<keyword evidence="2" id="KW-1185">Reference proteome</keyword>
<dbReference type="STRING" id="71717.A0A4Y7SA57"/>
<dbReference type="AlphaFoldDB" id="A0A4Y7SA57"/>
<name>A0A4Y7SA57_COPMI</name>
<evidence type="ECO:0000313" key="1">
    <source>
        <dbReference type="EMBL" id="TEB18095.1"/>
    </source>
</evidence>
<proteinExistence type="predicted"/>
<protein>
    <submittedName>
        <fullName evidence="1">Uncharacterized protein</fullName>
    </submittedName>
</protein>
<reference evidence="1 2" key="1">
    <citation type="journal article" date="2019" name="Nat. Ecol. Evol.">
        <title>Megaphylogeny resolves global patterns of mushroom evolution.</title>
        <authorList>
            <person name="Varga T."/>
            <person name="Krizsan K."/>
            <person name="Foldi C."/>
            <person name="Dima B."/>
            <person name="Sanchez-Garcia M."/>
            <person name="Sanchez-Ramirez S."/>
            <person name="Szollosi G.J."/>
            <person name="Szarkandi J.G."/>
            <person name="Papp V."/>
            <person name="Albert L."/>
            <person name="Andreopoulos W."/>
            <person name="Angelini C."/>
            <person name="Antonin V."/>
            <person name="Barry K.W."/>
            <person name="Bougher N.L."/>
            <person name="Buchanan P."/>
            <person name="Buyck B."/>
            <person name="Bense V."/>
            <person name="Catcheside P."/>
            <person name="Chovatia M."/>
            <person name="Cooper J."/>
            <person name="Damon W."/>
            <person name="Desjardin D."/>
            <person name="Finy P."/>
            <person name="Geml J."/>
            <person name="Haridas S."/>
            <person name="Hughes K."/>
            <person name="Justo A."/>
            <person name="Karasinski D."/>
            <person name="Kautmanova I."/>
            <person name="Kiss B."/>
            <person name="Kocsube S."/>
            <person name="Kotiranta H."/>
            <person name="LaButti K.M."/>
            <person name="Lechner B.E."/>
            <person name="Liimatainen K."/>
            <person name="Lipzen A."/>
            <person name="Lukacs Z."/>
            <person name="Mihaltcheva S."/>
            <person name="Morgado L.N."/>
            <person name="Niskanen T."/>
            <person name="Noordeloos M.E."/>
            <person name="Ohm R.A."/>
            <person name="Ortiz-Santana B."/>
            <person name="Ovrebo C."/>
            <person name="Racz N."/>
            <person name="Riley R."/>
            <person name="Savchenko A."/>
            <person name="Shiryaev A."/>
            <person name="Soop K."/>
            <person name="Spirin V."/>
            <person name="Szebenyi C."/>
            <person name="Tomsovsky M."/>
            <person name="Tulloss R.E."/>
            <person name="Uehling J."/>
            <person name="Grigoriev I.V."/>
            <person name="Vagvolgyi C."/>
            <person name="Papp T."/>
            <person name="Martin F.M."/>
            <person name="Miettinen O."/>
            <person name="Hibbett D.S."/>
            <person name="Nagy L.G."/>
        </authorList>
    </citation>
    <scope>NUCLEOTIDE SEQUENCE [LARGE SCALE GENOMIC DNA]</scope>
    <source>
        <strain evidence="1 2">FP101781</strain>
    </source>
</reference>